<proteinExistence type="predicted"/>
<accession>A0A9N7YCP8</accession>
<evidence type="ECO:0000256" key="1">
    <source>
        <dbReference type="SAM" id="MobiDB-lite"/>
    </source>
</evidence>
<reference evidence="2" key="1">
    <citation type="submission" date="2020-03" db="EMBL/GenBank/DDBJ databases">
        <authorList>
            <person name="Weist P."/>
        </authorList>
    </citation>
    <scope>NUCLEOTIDE SEQUENCE</scope>
</reference>
<name>A0A9N7YCP8_PLEPL</name>
<evidence type="ECO:0000313" key="2">
    <source>
        <dbReference type="EMBL" id="CAB1420888.1"/>
    </source>
</evidence>
<comment type="caution">
    <text evidence="2">The sequence shown here is derived from an EMBL/GenBank/DDBJ whole genome shotgun (WGS) entry which is preliminary data.</text>
</comment>
<dbReference type="AlphaFoldDB" id="A0A9N7YCP8"/>
<organism evidence="2 3">
    <name type="scientific">Pleuronectes platessa</name>
    <name type="common">European plaice</name>
    <dbReference type="NCBI Taxonomy" id="8262"/>
    <lineage>
        <taxon>Eukaryota</taxon>
        <taxon>Metazoa</taxon>
        <taxon>Chordata</taxon>
        <taxon>Craniata</taxon>
        <taxon>Vertebrata</taxon>
        <taxon>Euteleostomi</taxon>
        <taxon>Actinopterygii</taxon>
        <taxon>Neopterygii</taxon>
        <taxon>Teleostei</taxon>
        <taxon>Neoteleostei</taxon>
        <taxon>Acanthomorphata</taxon>
        <taxon>Carangaria</taxon>
        <taxon>Pleuronectiformes</taxon>
        <taxon>Pleuronectoidei</taxon>
        <taxon>Pleuronectidae</taxon>
        <taxon>Pleuronectes</taxon>
    </lineage>
</organism>
<dbReference type="EMBL" id="CADEAL010000489">
    <property type="protein sequence ID" value="CAB1420888.1"/>
    <property type="molecule type" value="Genomic_DNA"/>
</dbReference>
<sequence>MSCGMWVTQPSRIPSTVIRPSCVNRPTLPRQEKTDLGSIRRRKPIADTPGRSSPGTGLHHLSSHTGSRTLMQPLAFYLGEVVLHEGCRPRATLFPASTRTIKPLDRWIQSTVHRIQNSTHIAQLQHGGKLFGRFPANSVIAARPETKAGRGADSGWNGGEAFVEAGPAGWTMATTHLAPVFFFGADSCRMTDEAASSRFPVISGLCVNPSAQCGLFSVDSALIPCASVTLR</sequence>
<evidence type="ECO:0000313" key="3">
    <source>
        <dbReference type="Proteomes" id="UP001153269"/>
    </source>
</evidence>
<protein>
    <submittedName>
        <fullName evidence="2">Uncharacterized protein</fullName>
    </submittedName>
</protein>
<dbReference type="Proteomes" id="UP001153269">
    <property type="component" value="Unassembled WGS sequence"/>
</dbReference>
<keyword evidence="3" id="KW-1185">Reference proteome</keyword>
<gene>
    <name evidence="2" type="ORF">PLEPLA_LOCUS8765</name>
</gene>
<feature type="region of interest" description="Disordered" evidence="1">
    <location>
        <begin position="25"/>
        <end position="64"/>
    </location>
</feature>